<gene>
    <name evidence="3" type="primary">Cnig_chr_II.g7061</name>
    <name evidence="3" type="ORF">B9Z55_007061</name>
</gene>
<dbReference type="Proteomes" id="UP000230233">
    <property type="component" value="Chromosome II"/>
</dbReference>
<dbReference type="Pfam" id="PF12078">
    <property type="entry name" value="DUF3557"/>
    <property type="match status" value="2"/>
</dbReference>
<dbReference type="PANTHER" id="PTHR31379">
    <property type="entry name" value="F-BOX C PROTEIN-RELATED-RELATED"/>
    <property type="match status" value="1"/>
</dbReference>
<proteinExistence type="predicted"/>
<protein>
    <recommendedName>
        <fullName evidence="5">F-box domain-containing protein</fullName>
    </recommendedName>
</protein>
<keyword evidence="4" id="KW-1185">Reference proteome</keyword>
<reference evidence="4" key="1">
    <citation type="submission" date="2017-10" db="EMBL/GenBank/DDBJ databases">
        <title>Rapid genome shrinkage in a self-fertile nematode reveals novel sperm competition proteins.</title>
        <authorList>
            <person name="Yin D."/>
            <person name="Schwarz E.M."/>
            <person name="Thomas C.G."/>
            <person name="Felde R.L."/>
            <person name="Korf I.F."/>
            <person name="Cutter A.D."/>
            <person name="Schartner C.M."/>
            <person name="Ralston E.J."/>
            <person name="Meyer B.J."/>
            <person name="Haag E.S."/>
        </authorList>
    </citation>
    <scope>NUCLEOTIDE SEQUENCE [LARGE SCALE GENOMIC DNA]</scope>
    <source>
        <strain evidence="4">JU1422</strain>
    </source>
</reference>
<evidence type="ECO:0008006" key="5">
    <source>
        <dbReference type="Google" id="ProtNLM"/>
    </source>
</evidence>
<dbReference type="EMBL" id="PDUG01000002">
    <property type="protein sequence ID" value="PIC47878.1"/>
    <property type="molecule type" value="Genomic_DNA"/>
</dbReference>
<sequence length="876" mass="101512">MVSYSIPVGYESLRAILLHTDPNLRFRIAQRIPKIRLTEKTVPLKINSLSLNASEFVINSQSYKLGVYFDYGKGEIPNAIRRQNNKGGVSCDVDQYGFKISNLSTPILNGDVSFRTKNEDDHRNDTEETERGYWFELKLHEDALAKINQLESEGKTIEDFLTGPMTEDDQRIEDVVEIGKEHIQMHIDIYRSELIPFHCRRHNLALPFTCFIQLTITRGNVKTIQRYFYNHKLYEASKKLNDTLFANRPVIIVNQLQSDSFNVLRLPIGMKISANSIYGDDSQIVYISSILDHSRTLLRLGFHLRSDLVLNFQHSFVKYAEKLLMCPEKELIDQLAEALGTIENQKIQITFFRFDNPSATDYFQLLQGWVSTERCIGSMISFGLRTDEIGKEILELVRTRNERTESTDRCVTILQRNATKIEISYSPLPKENQYKMVSYSIPMGYESLRTVLLHTDPNLRFKIAQRIPKIRLTEKAVPLRIEQLSLEEFKTTVNSQSYTLGVYRHFHTKEIPMKIETGNNWEGVSCDLDQGGRRIPNSFTPILNGDVSSRMENTTDRQRDTEETEQGYQDSLRRYEKALEKINQLESEGKTILMTEDGRGIRLHLQLKERLQLEIHEYRNDLRSFHYRRNSFSPPISCFIHLTITQGNVKTIQRYVYNHKLYEAAKKLNEILFANRPIIIVNKLHGGRGFNDVLRLPIGLKISANSVFGDNSQIVPISSILDHSRTLRRLDIHFRSELVLNLQHNFVKNAEKLLMYAHMRIIDQLAEVLETIENQQVQITFYQSDNPTANDYFQLMQGWLSTERNVGSVITFGLRTEFIGRNILNLVRTQNERTESRYRCVTVLRSNDTKLKVSYGPLLNEVNLSTLLLEARIMKA</sequence>
<feature type="region of interest" description="Disordered" evidence="2">
    <location>
        <begin position="539"/>
        <end position="568"/>
    </location>
</feature>
<organism evidence="3 4">
    <name type="scientific">Caenorhabditis nigoni</name>
    <dbReference type="NCBI Taxonomy" id="1611254"/>
    <lineage>
        <taxon>Eukaryota</taxon>
        <taxon>Metazoa</taxon>
        <taxon>Ecdysozoa</taxon>
        <taxon>Nematoda</taxon>
        <taxon>Chromadorea</taxon>
        <taxon>Rhabditida</taxon>
        <taxon>Rhabditina</taxon>
        <taxon>Rhabditomorpha</taxon>
        <taxon>Rhabditoidea</taxon>
        <taxon>Rhabditidae</taxon>
        <taxon>Peloderinae</taxon>
        <taxon>Caenorhabditis</taxon>
    </lineage>
</organism>
<evidence type="ECO:0000256" key="2">
    <source>
        <dbReference type="SAM" id="MobiDB-lite"/>
    </source>
</evidence>
<name>A0A2G5V7X5_9PELO</name>
<dbReference type="AlphaFoldDB" id="A0A2G5V7X5"/>
<evidence type="ECO:0000313" key="4">
    <source>
        <dbReference type="Proteomes" id="UP000230233"/>
    </source>
</evidence>
<feature type="compositionally biased region" description="Polar residues" evidence="2">
    <location>
        <begin position="539"/>
        <end position="551"/>
    </location>
</feature>
<accession>A0A2G5V7X5</accession>
<feature type="coiled-coil region" evidence="1">
    <location>
        <begin position="568"/>
        <end position="621"/>
    </location>
</feature>
<comment type="caution">
    <text evidence="3">The sequence shown here is derived from an EMBL/GenBank/DDBJ whole genome shotgun (WGS) entry which is preliminary data.</text>
</comment>
<evidence type="ECO:0000256" key="1">
    <source>
        <dbReference type="SAM" id="Coils"/>
    </source>
</evidence>
<keyword evidence="1" id="KW-0175">Coiled coil</keyword>
<dbReference type="PANTHER" id="PTHR31379:SF1">
    <property type="entry name" value="F-BOX C PROTEIN-RELATED"/>
    <property type="match status" value="1"/>
</dbReference>
<dbReference type="InterPro" id="IPR021942">
    <property type="entry name" value="DUF3557"/>
</dbReference>
<evidence type="ECO:0000313" key="3">
    <source>
        <dbReference type="EMBL" id="PIC47878.1"/>
    </source>
</evidence>